<dbReference type="Pfam" id="PF00106">
    <property type="entry name" value="adh_short"/>
    <property type="match status" value="1"/>
</dbReference>
<keyword evidence="5" id="KW-1185">Reference proteome</keyword>
<evidence type="ECO:0000256" key="3">
    <source>
        <dbReference type="RuleBase" id="RU000363"/>
    </source>
</evidence>
<dbReference type="OrthoDB" id="1933717at2759"/>
<evidence type="ECO:0000256" key="1">
    <source>
        <dbReference type="ARBA" id="ARBA00006484"/>
    </source>
</evidence>
<evidence type="ECO:0000256" key="2">
    <source>
        <dbReference type="ARBA" id="ARBA00023002"/>
    </source>
</evidence>
<dbReference type="PANTHER" id="PTHR43115:SF4">
    <property type="entry name" value="DEHYDROGENASE_REDUCTASE SDR FAMILY MEMBER 11"/>
    <property type="match status" value="1"/>
</dbReference>
<dbReference type="Gene3D" id="3.40.50.720">
    <property type="entry name" value="NAD(P)-binding Rossmann-like Domain"/>
    <property type="match status" value="1"/>
</dbReference>
<keyword evidence="2" id="KW-0560">Oxidoreductase</keyword>
<dbReference type="Proteomes" id="UP000625711">
    <property type="component" value="Unassembled WGS sequence"/>
</dbReference>
<accession>A0A834MP35</accession>
<dbReference type="PANTHER" id="PTHR43115">
    <property type="entry name" value="DEHYDROGENASE/REDUCTASE SDR FAMILY MEMBER 11"/>
    <property type="match status" value="1"/>
</dbReference>
<dbReference type="PRINTS" id="PR00080">
    <property type="entry name" value="SDRFAMILY"/>
</dbReference>
<gene>
    <name evidence="4" type="ORF">GWI33_004667</name>
</gene>
<evidence type="ECO:0000313" key="4">
    <source>
        <dbReference type="EMBL" id="KAF7286634.1"/>
    </source>
</evidence>
<dbReference type="FunFam" id="3.40.50.720:FF:000047">
    <property type="entry name" value="NADP-dependent L-serine/L-allo-threonine dehydrogenase"/>
    <property type="match status" value="1"/>
</dbReference>
<organism evidence="4 5">
    <name type="scientific">Rhynchophorus ferrugineus</name>
    <name type="common">Red palm weevil</name>
    <name type="synonym">Curculio ferrugineus</name>
    <dbReference type="NCBI Taxonomy" id="354439"/>
    <lineage>
        <taxon>Eukaryota</taxon>
        <taxon>Metazoa</taxon>
        <taxon>Ecdysozoa</taxon>
        <taxon>Arthropoda</taxon>
        <taxon>Hexapoda</taxon>
        <taxon>Insecta</taxon>
        <taxon>Pterygota</taxon>
        <taxon>Neoptera</taxon>
        <taxon>Endopterygota</taxon>
        <taxon>Coleoptera</taxon>
        <taxon>Polyphaga</taxon>
        <taxon>Cucujiformia</taxon>
        <taxon>Curculionidae</taxon>
        <taxon>Dryophthorinae</taxon>
        <taxon>Rhynchophorus</taxon>
    </lineage>
</organism>
<dbReference type="InterPro" id="IPR002347">
    <property type="entry name" value="SDR_fam"/>
</dbReference>
<evidence type="ECO:0000313" key="5">
    <source>
        <dbReference type="Proteomes" id="UP000625711"/>
    </source>
</evidence>
<dbReference type="InterPro" id="IPR036291">
    <property type="entry name" value="NAD(P)-bd_dom_sf"/>
</dbReference>
<dbReference type="EMBL" id="JAACXV010000023">
    <property type="protein sequence ID" value="KAF7286634.1"/>
    <property type="molecule type" value="Genomic_DNA"/>
</dbReference>
<comment type="caution">
    <text evidence="4">The sequence shown here is derived from an EMBL/GenBank/DDBJ whole genome shotgun (WGS) entry which is preliminary data.</text>
</comment>
<name>A0A834MP35_RHYFE</name>
<comment type="similarity">
    <text evidence="1 3">Belongs to the short-chain dehydrogenases/reductases (SDR) family.</text>
</comment>
<protein>
    <submittedName>
        <fullName evidence="4">Uncharacterized protein</fullName>
    </submittedName>
</protein>
<dbReference type="GO" id="GO:0016616">
    <property type="term" value="F:oxidoreductase activity, acting on the CH-OH group of donors, NAD or NADP as acceptor"/>
    <property type="evidence" value="ECO:0007669"/>
    <property type="project" value="UniProtKB-ARBA"/>
</dbReference>
<dbReference type="AlphaFoldDB" id="A0A834MP35"/>
<dbReference type="SUPFAM" id="SSF51735">
    <property type="entry name" value="NAD(P)-binding Rossmann-fold domains"/>
    <property type="match status" value="1"/>
</dbReference>
<dbReference type="PRINTS" id="PR00081">
    <property type="entry name" value="GDHRDH"/>
</dbReference>
<proteinExistence type="inferred from homology"/>
<sequence length="255" mass="28199">MVLSMKRWVGHIAVVTGASSGIGAGIAKKLVEEGMIVVGLARRKERIDELANNLGEKKKQFYSLKCDISHEQDILDAFEWITKKIGPLYVLVNSAGCFRNDSLTDGKTENMKQVVDTNLIGLTICCREAIRIMKENNIAGHIININSILGQHIPRDVINVSMYCPTKFAVRAVTETLRLELIHQDSPIKTTNICPGATETEISLKALKVGGYAHLFPENKMLLPEDVADAVTYALSTPPQVQIKELTLKPLTEKF</sequence>
<reference evidence="4" key="1">
    <citation type="submission" date="2020-08" db="EMBL/GenBank/DDBJ databases">
        <title>Genome sequencing and assembly of the red palm weevil Rhynchophorus ferrugineus.</title>
        <authorList>
            <person name="Dias G.B."/>
            <person name="Bergman C.M."/>
            <person name="Manee M."/>
        </authorList>
    </citation>
    <scope>NUCLEOTIDE SEQUENCE</scope>
    <source>
        <strain evidence="4">AA-2017</strain>
        <tissue evidence="4">Whole larva</tissue>
    </source>
</reference>